<dbReference type="AlphaFoldDB" id="A0A397TMG6"/>
<accession>A0A397TMG6</accession>
<protein>
    <submittedName>
        <fullName evidence="1">Uncharacterized protein</fullName>
    </submittedName>
</protein>
<keyword evidence="2" id="KW-1185">Reference proteome</keyword>
<gene>
    <name evidence="1" type="ORF">C1645_811906</name>
</gene>
<evidence type="ECO:0000313" key="1">
    <source>
        <dbReference type="EMBL" id="RIA99158.1"/>
    </source>
</evidence>
<organism evidence="1 2">
    <name type="scientific">Glomus cerebriforme</name>
    <dbReference type="NCBI Taxonomy" id="658196"/>
    <lineage>
        <taxon>Eukaryota</taxon>
        <taxon>Fungi</taxon>
        <taxon>Fungi incertae sedis</taxon>
        <taxon>Mucoromycota</taxon>
        <taxon>Glomeromycotina</taxon>
        <taxon>Glomeromycetes</taxon>
        <taxon>Glomerales</taxon>
        <taxon>Glomeraceae</taxon>
        <taxon>Glomus</taxon>
    </lineage>
</organism>
<evidence type="ECO:0000313" key="2">
    <source>
        <dbReference type="Proteomes" id="UP000265703"/>
    </source>
</evidence>
<proteinExistence type="predicted"/>
<dbReference type="EMBL" id="QKYT01000007">
    <property type="protein sequence ID" value="RIA99158.1"/>
    <property type="molecule type" value="Genomic_DNA"/>
</dbReference>
<dbReference type="Proteomes" id="UP000265703">
    <property type="component" value="Unassembled WGS sequence"/>
</dbReference>
<reference evidence="1 2" key="1">
    <citation type="submission" date="2018-06" db="EMBL/GenBank/DDBJ databases">
        <title>Comparative genomics reveals the genomic features of Rhizophagus irregularis, R. cerebriforme, R. diaphanum and Gigaspora rosea, and their symbiotic lifestyle signature.</title>
        <authorList>
            <person name="Morin E."/>
            <person name="San Clemente H."/>
            <person name="Chen E.C.H."/>
            <person name="De La Providencia I."/>
            <person name="Hainaut M."/>
            <person name="Kuo A."/>
            <person name="Kohler A."/>
            <person name="Murat C."/>
            <person name="Tang N."/>
            <person name="Roy S."/>
            <person name="Loubradou J."/>
            <person name="Henrissat B."/>
            <person name="Grigoriev I.V."/>
            <person name="Corradi N."/>
            <person name="Roux C."/>
            <person name="Martin F.M."/>
        </authorList>
    </citation>
    <scope>NUCLEOTIDE SEQUENCE [LARGE SCALE GENOMIC DNA]</scope>
    <source>
        <strain evidence="1 2">DAOM 227022</strain>
    </source>
</reference>
<name>A0A397TMG6_9GLOM</name>
<dbReference type="OrthoDB" id="2433636at2759"/>
<comment type="caution">
    <text evidence="1">The sequence shown here is derived from an EMBL/GenBank/DDBJ whole genome shotgun (WGS) entry which is preliminary data.</text>
</comment>
<sequence>MIFETVYIINTKKFDCICSKTIKLNRYYEDDYLNHHSKSSGCKAKASQRIIYNFYKPVQVENAKSSKEEFDLDVYDHIDDDNLLQIDECNNNNNNISVWLYFEFAYLSYKNLV</sequence>